<evidence type="ECO:0000313" key="6">
    <source>
        <dbReference type="Proteomes" id="UP000515725"/>
    </source>
</evidence>
<reference evidence="5 6" key="1">
    <citation type="submission" date="2020-07" db="EMBL/GenBank/DDBJ databases">
        <title>Ralstonia phages.</title>
        <authorList>
            <person name="Trotereau A."/>
            <person name="Boyer C."/>
            <person name="Torres-Barcelo C."/>
        </authorList>
    </citation>
    <scope>NUCLEOTIDE SEQUENCE [LARGE SCALE GENOMIC DNA]</scope>
</reference>
<dbReference type="GO" id="GO:0003677">
    <property type="term" value="F:DNA binding"/>
    <property type="evidence" value="ECO:0007669"/>
    <property type="project" value="UniProtKB-KW"/>
</dbReference>
<dbReference type="Proteomes" id="UP000515725">
    <property type="component" value="Segment"/>
</dbReference>
<dbReference type="Pfam" id="PF13392">
    <property type="entry name" value="HNH_3"/>
    <property type="match status" value="1"/>
</dbReference>
<dbReference type="GO" id="GO:0003700">
    <property type="term" value="F:DNA-binding transcription factor activity"/>
    <property type="evidence" value="ECO:0007669"/>
    <property type="project" value="InterPro"/>
</dbReference>
<dbReference type="InterPro" id="IPR044925">
    <property type="entry name" value="His-Me_finger_sf"/>
</dbReference>
<dbReference type="InterPro" id="IPR036955">
    <property type="entry name" value="AP2/ERF_dom_sf"/>
</dbReference>
<dbReference type="EMBL" id="MT740727">
    <property type="protein sequence ID" value="QMV32512.1"/>
    <property type="molecule type" value="Genomic_DNA"/>
</dbReference>
<evidence type="ECO:0000259" key="4">
    <source>
        <dbReference type="PROSITE" id="PS51032"/>
    </source>
</evidence>
<dbReference type="InterPro" id="IPR001471">
    <property type="entry name" value="AP2/ERF_dom"/>
</dbReference>
<evidence type="ECO:0000256" key="3">
    <source>
        <dbReference type="ARBA" id="ARBA00023163"/>
    </source>
</evidence>
<keyword evidence="2" id="KW-0238">DNA-binding</keyword>
<protein>
    <submittedName>
        <fullName evidence="5">Adaptor protein 3</fullName>
    </submittedName>
</protein>
<proteinExistence type="predicted"/>
<dbReference type="SUPFAM" id="SSF54060">
    <property type="entry name" value="His-Me finger endonucleases"/>
    <property type="match status" value="1"/>
</dbReference>
<sequence length="161" mass="18498">MELTQARIRELFGYCDGKLVSKVDRHTLKAGTEITGTINSKGYLCVWFDGKSHLVHRVIFLLHHGYLPEEIDHRDLDKLNNRIDNLRDASHGQNMANRGIFDSNRSGYKGVHWSKRRGKWEASIRSNGKLMFLGYFSDPKDAHEAYKKAAERLHGDFARVA</sequence>
<evidence type="ECO:0000256" key="1">
    <source>
        <dbReference type="ARBA" id="ARBA00023015"/>
    </source>
</evidence>
<dbReference type="SUPFAM" id="SSF54171">
    <property type="entry name" value="DNA-binding domain"/>
    <property type="match status" value="1"/>
</dbReference>
<feature type="domain" description="AP2/ERF" evidence="4">
    <location>
        <begin position="107"/>
        <end position="161"/>
    </location>
</feature>
<dbReference type="Gene3D" id="3.30.730.10">
    <property type="entry name" value="AP2/ERF domain"/>
    <property type="match status" value="1"/>
</dbReference>
<dbReference type="InterPro" id="IPR016177">
    <property type="entry name" value="DNA-bd_dom_sf"/>
</dbReference>
<gene>
    <name evidence="5" type="ORF">20A_00063</name>
</gene>
<accession>A0A7G5B889</accession>
<organism evidence="5 6">
    <name type="scientific">Ralstonia phage Alix</name>
    <dbReference type="NCBI Taxonomy" id="2759718"/>
    <lineage>
        <taxon>Viruses</taxon>
        <taxon>Duplodnaviria</taxon>
        <taxon>Heunggongvirae</taxon>
        <taxon>Uroviricota</taxon>
        <taxon>Caudoviricetes</taxon>
        <taxon>Gervaisevirus</taxon>
        <taxon>Gervaisevirus claudettte</taxon>
    </lineage>
</organism>
<evidence type="ECO:0000256" key="2">
    <source>
        <dbReference type="ARBA" id="ARBA00023125"/>
    </source>
</evidence>
<keyword evidence="1" id="KW-0805">Transcription regulation</keyword>
<dbReference type="InterPro" id="IPR003615">
    <property type="entry name" value="HNH_nuc"/>
</dbReference>
<dbReference type="PROSITE" id="PS51032">
    <property type="entry name" value="AP2_ERF"/>
    <property type="match status" value="1"/>
</dbReference>
<keyword evidence="3" id="KW-0804">Transcription</keyword>
<name>A0A7G5B889_9CAUD</name>
<dbReference type="Gene3D" id="3.90.75.20">
    <property type="match status" value="1"/>
</dbReference>
<evidence type="ECO:0000313" key="5">
    <source>
        <dbReference type="EMBL" id="QMV32512.1"/>
    </source>
</evidence>